<accession>E1JTK6</accession>
<organism evidence="9 10">
    <name type="scientific">Solidesulfovibrio fructosivorans JJ]</name>
    <dbReference type="NCBI Taxonomy" id="596151"/>
    <lineage>
        <taxon>Bacteria</taxon>
        <taxon>Pseudomonadati</taxon>
        <taxon>Thermodesulfobacteriota</taxon>
        <taxon>Desulfovibrionia</taxon>
        <taxon>Desulfovibrionales</taxon>
        <taxon>Desulfovibrionaceae</taxon>
        <taxon>Solidesulfovibrio</taxon>
    </lineage>
</organism>
<comment type="subcellular location">
    <subcellularLocation>
        <location evidence="1">Membrane</location>
        <topology evidence="1">Multi-pass membrane protein</topology>
    </subcellularLocation>
</comment>
<keyword evidence="5 8" id="KW-1133">Transmembrane helix</keyword>
<dbReference type="GO" id="GO:0015254">
    <property type="term" value="F:glycerol channel activity"/>
    <property type="evidence" value="ECO:0007669"/>
    <property type="project" value="TreeGrafter"/>
</dbReference>
<dbReference type="PANTHER" id="PTHR43829:SF9">
    <property type="entry name" value="AQUAPORIN-9"/>
    <property type="match status" value="1"/>
</dbReference>
<dbReference type="OrthoDB" id="9807293at2"/>
<sequence>MNESSLGKEMFSEFLGTMILIIFGAGCVAMKVFFGEALNISWDTITFGWGLGVFFGVLASLRSGAHINPAVTLALAATGRFPWGKVLPYTLAQTAGGFLGAAIVFLDFKAKWLMADPTLVKTAGIFCTFPAVPGFWPGFIDQIIGTAVLMFGILSIGDFGAKNKVPWIGPVAVAMLVMAIGMSLGAMNGYAINPARDFGPRFFALLAGFTQPNLMDVSIVLVPILGPLVGGPLGALVYDRTTGALNKDPNADFCEDGAQECEECRS</sequence>
<dbReference type="PANTHER" id="PTHR43829">
    <property type="entry name" value="AQUAPORIN OR AQUAGLYCEROPORIN RELATED"/>
    <property type="match status" value="1"/>
</dbReference>
<protein>
    <submittedName>
        <fullName evidence="9">MIP family channel protein</fullName>
    </submittedName>
</protein>
<evidence type="ECO:0000256" key="3">
    <source>
        <dbReference type="ARBA" id="ARBA00022448"/>
    </source>
</evidence>
<evidence type="ECO:0000313" key="10">
    <source>
        <dbReference type="Proteomes" id="UP000006250"/>
    </source>
</evidence>
<dbReference type="SUPFAM" id="SSF81338">
    <property type="entry name" value="Aquaporin-like"/>
    <property type="match status" value="1"/>
</dbReference>
<keyword evidence="4 7" id="KW-0812">Transmembrane</keyword>
<evidence type="ECO:0000313" key="9">
    <source>
        <dbReference type="EMBL" id="EFL52466.1"/>
    </source>
</evidence>
<dbReference type="RefSeq" id="WP_005991599.1">
    <property type="nucleotide sequence ID" value="NZ_AECZ01000004.1"/>
</dbReference>
<dbReference type="EMBL" id="AECZ01000004">
    <property type="protein sequence ID" value="EFL52466.1"/>
    <property type="molecule type" value="Genomic_DNA"/>
</dbReference>
<feature type="transmembrane region" description="Helical" evidence="8">
    <location>
        <begin position="14"/>
        <end position="34"/>
    </location>
</feature>
<proteinExistence type="inferred from homology"/>
<dbReference type="Pfam" id="PF00230">
    <property type="entry name" value="MIP"/>
    <property type="match status" value="1"/>
</dbReference>
<feature type="transmembrane region" description="Helical" evidence="8">
    <location>
        <begin position="217"/>
        <end position="238"/>
    </location>
</feature>
<dbReference type="PROSITE" id="PS00221">
    <property type="entry name" value="MIP"/>
    <property type="match status" value="1"/>
</dbReference>
<feature type="transmembrane region" description="Helical" evidence="8">
    <location>
        <begin position="87"/>
        <end position="106"/>
    </location>
</feature>
<evidence type="ECO:0000256" key="1">
    <source>
        <dbReference type="ARBA" id="ARBA00004141"/>
    </source>
</evidence>
<dbReference type="STRING" id="596151.DesfrDRAFT_0955"/>
<dbReference type="AlphaFoldDB" id="E1JTK6"/>
<dbReference type="Proteomes" id="UP000006250">
    <property type="component" value="Unassembled WGS sequence"/>
</dbReference>
<feature type="transmembrane region" description="Helical" evidence="8">
    <location>
        <begin position="142"/>
        <end position="161"/>
    </location>
</feature>
<dbReference type="InterPro" id="IPR023271">
    <property type="entry name" value="Aquaporin-like"/>
</dbReference>
<keyword evidence="6 8" id="KW-0472">Membrane</keyword>
<gene>
    <name evidence="9" type="ORF">DesfrDRAFT_0955</name>
</gene>
<dbReference type="PRINTS" id="PR00783">
    <property type="entry name" value="MINTRINSICP"/>
</dbReference>
<dbReference type="NCBIfam" id="TIGR00861">
    <property type="entry name" value="MIP"/>
    <property type="match status" value="1"/>
</dbReference>
<feature type="transmembrane region" description="Helical" evidence="8">
    <location>
        <begin position="46"/>
        <end position="67"/>
    </location>
</feature>
<keyword evidence="3 7" id="KW-0813">Transport</keyword>
<dbReference type="InterPro" id="IPR050363">
    <property type="entry name" value="MIP/Aquaporin"/>
</dbReference>
<dbReference type="InterPro" id="IPR022357">
    <property type="entry name" value="MIP_CS"/>
</dbReference>
<reference evidence="9 10" key="1">
    <citation type="submission" date="2010-08" db="EMBL/GenBank/DDBJ databases">
        <title>The draft genome of Desulfovibrio fructosovorans JJ.</title>
        <authorList>
            <consortium name="US DOE Joint Genome Institute (JGI-PGF)"/>
            <person name="Lucas S."/>
            <person name="Copeland A."/>
            <person name="Lapidus A."/>
            <person name="Cheng J.-F."/>
            <person name="Bruce D."/>
            <person name="Goodwin L."/>
            <person name="Pitluck S."/>
            <person name="Land M.L."/>
            <person name="Hauser L."/>
            <person name="Chang Y.-J."/>
            <person name="Jeffries C."/>
            <person name="Wall J.D."/>
            <person name="Stahl D.A."/>
            <person name="Arkin A.P."/>
            <person name="Dehal P."/>
            <person name="Stolyar S.M."/>
            <person name="Hazen T.C."/>
            <person name="Woyke T.J."/>
        </authorList>
    </citation>
    <scope>NUCLEOTIDE SEQUENCE [LARGE SCALE GENOMIC DNA]</scope>
    <source>
        <strain evidence="9 10">JJ</strain>
    </source>
</reference>
<dbReference type="Gene3D" id="1.20.1080.10">
    <property type="entry name" value="Glycerol uptake facilitator protein"/>
    <property type="match status" value="1"/>
</dbReference>
<dbReference type="GO" id="GO:0005886">
    <property type="term" value="C:plasma membrane"/>
    <property type="evidence" value="ECO:0007669"/>
    <property type="project" value="TreeGrafter"/>
</dbReference>
<feature type="transmembrane region" description="Helical" evidence="8">
    <location>
        <begin position="168"/>
        <end position="192"/>
    </location>
</feature>
<evidence type="ECO:0000256" key="5">
    <source>
        <dbReference type="ARBA" id="ARBA00022989"/>
    </source>
</evidence>
<evidence type="ECO:0000256" key="7">
    <source>
        <dbReference type="RuleBase" id="RU000477"/>
    </source>
</evidence>
<name>E1JTK6_SOLFR</name>
<evidence type="ECO:0000256" key="6">
    <source>
        <dbReference type="ARBA" id="ARBA00023136"/>
    </source>
</evidence>
<comment type="caution">
    <text evidence="9">The sequence shown here is derived from an EMBL/GenBank/DDBJ whole genome shotgun (WGS) entry which is preliminary data.</text>
</comment>
<evidence type="ECO:0000256" key="8">
    <source>
        <dbReference type="SAM" id="Phobius"/>
    </source>
</evidence>
<keyword evidence="10" id="KW-1185">Reference proteome</keyword>
<comment type="similarity">
    <text evidence="2 7">Belongs to the MIP/aquaporin (TC 1.A.8) family.</text>
</comment>
<dbReference type="InterPro" id="IPR000425">
    <property type="entry name" value="MIP"/>
</dbReference>
<evidence type="ECO:0000256" key="2">
    <source>
        <dbReference type="ARBA" id="ARBA00006175"/>
    </source>
</evidence>
<dbReference type="eggNOG" id="COG0580">
    <property type="taxonomic scope" value="Bacteria"/>
</dbReference>
<evidence type="ECO:0000256" key="4">
    <source>
        <dbReference type="ARBA" id="ARBA00022692"/>
    </source>
</evidence>